<dbReference type="RefSeq" id="WP_201311233.1">
    <property type="nucleotide sequence ID" value="NZ_BLYI01000043.1"/>
</dbReference>
<evidence type="ECO:0000256" key="4">
    <source>
        <dbReference type="ARBA" id="ARBA00023002"/>
    </source>
</evidence>
<dbReference type="GO" id="GO:0016491">
    <property type="term" value="F:oxidoreductase activity"/>
    <property type="evidence" value="ECO:0007669"/>
    <property type="project" value="UniProtKB-KW"/>
</dbReference>
<evidence type="ECO:0000313" key="6">
    <source>
        <dbReference type="EMBL" id="GFO85528.1"/>
    </source>
</evidence>
<dbReference type="InterPro" id="IPR036318">
    <property type="entry name" value="FAD-bd_PCMH-like_sf"/>
</dbReference>
<dbReference type="InterPro" id="IPR016171">
    <property type="entry name" value="Vanillyl_alc_oxidase_C-sub2"/>
</dbReference>
<dbReference type="SUPFAM" id="SSF56176">
    <property type="entry name" value="FAD-binding/transporter-associated domain-like"/>
    <property type="match status" value="1"/>
</dbReference>
<dbReference type="Pfam" id="PF02913">
    <property type="entry name" value="FAD-oxidase_C"/>
    <property type="match status" value="1"/>
</dbReference>
<name>A0A916Q6X0_9FIRM</name>
<evidence type="ECO:0000256" key="3">
    <source>
        <dbReference type="ARBA" id="ARBA00022827"/>
    </source>
</evidence>
<dbReference type="SUPFAM" id="SSF55103">
    <property type="entry name" value="FAD-linked oxidases, C-terminal domain"/>
    <property type="match status" value="1"/>
</dbReference>
<dbReference type="Pfam" id="PF01565">
    <property type="entry name" value="FAD_binding_4"/>
    <property type="match status" value="1"/>
</dbReference>
<evidence type="ECO:0000259" key="5">
    <source>
        <dbReference type="PROSITE" id="PS51387"/>
    </source>
</evidence>
<dbReference type="Gene3D" id="3.30.43.10">
    <property type="entry name" value="Uridine Diphospho-n-acetylenolpyruvylglucosamine Reductase, domain 2"/>
    <property type="match status" value="1"/>
</dbReference>
<dbReference type="AlphaFoldDB" id="A0A916Q6X0"/>
<dbReference type="GO" id="GO:0071949">
    <property type="term" value="F:FAD binding"/>
    <property type="evidence" value="ECO:0007669"/>
    <property type="project" value="InterPro"/>
</dbReference>
<reference evidence="6" key="1">
    <citation type="submission" date="2020-06" db="EMBL/GenBank/DDBJ databases">
        <title>Characterization of fructooligosaccharide metabolism and fructooligosaccharide-degrading enzymes in human commensal butyrate producers.</title>
        <authorList>
            <person name="Tanno H."/>
            <person name="Fujii T."/>
            <person name="Hirano K."/>
            <person name="Maeno S."/>
            <person name="Tonozuka T."/>
            <person name="Sakamoto M."/>
            <person name="Ohkuma M."/>
            <person name="Tochio T."/>
            <person name="Endo A."/>
        </authorList>
    </citation>
    <scope>NUCLEOTIDE SEQUENCE</scope>
    <source>
        <strain evidence="6">JCM 17466</strain>
    </source>
</reference>
<dbReference type="PANTHER" id="PTHR42934">
    <property type="entry name" value="GLYCOLATE OXIDASE SUBUNIT GLCD"/>
    <property type="match status" value="1"/>
</dbReference>
<dbReference type="Proteomes" id="UP000613208">
    <property type="component" value="Unassembled WGS sequence"/>
</dbReference>
<dbReference type="Gene3D" id="3.30.465.10">
    <property type="match status" value="1"/>
</dbReference>
<comment type="cofactor">
    <cofactor evidence="1">
        <name>FAD</name>
        <dbReference type="ChEBI" id="CHEBI:57692"/>
    </cofactor>
</comment>
<dbReference type="InterPro" id="IPR016169">
    <property type="entry name" value="FAD-bd_PCMH_sub2"/>
</dbReference>
<dbReference type="EMBL" id="BLYI01000043">
    <property type="protein sequence ID" value="GFO85528.1"/>
    <property type="molecule type" value="Genomic_DNA"/>
</dbReference>
<dbReference type="Gene3D" id="3.30.70.2190">
    <property type="match status" value="1"/>
</dbReference>
<proteinExistence type="predicted"/>
<organism evidence="6 7">
    <name type="scientific">Anaerostipes butyraticus</name>
    <dbReference type="NCBI Taxonomy" id="645466"/>
    <lineage>
        <taxon>Bacteria</taxon>
        <taxon>Bacillati</taxon>
        <taxon>Bacillota</taxon>
        <taxon>Clostridia</taxon>
        <taxon>Lachnospirales</taxon>
        <taxon>Lachnospiraceae</taxon>
        <taxon>Anaerostipes</taxon>
    </lineage>
</organism>
<accession>A0A916Q6X0</accession>
<protein>
    <submittedName>
        <fullName evidence="6">2-hydroxy-acid oxidase</fullName>
    </submittedName>
</protein>
<keyword evidence="4" id="KW-0560">Oxidoreductase</keyword>
<evidence type="ECO:0000256" key="1">
    <source>
        <dbReference type="ARBA" id="ARBA00001974"/>
    </source>
</evidence>
<keyword evidence="7" id="KW-1185">Reference proteome</keyword>
<keyword evidence="2" id="KW-0285">Flavoprotein</keyword>
<evidence type="ECO:0000256" key="2">
    <source>
        <dbReference type="ARBA" id="ARBA00022630"/>
    </source>
</evidence>
<evidence type="ECO:0000313" key="7">
    <source>
        <dbReference type="Proteomes" id="UP000613208"/>
    </source>
</evidence>
<dbReference type="InterPro" id="IPR016164">
    <property type="entry name" value="FAD-linked_Oxase-like_C"/>
</dbReference>
<dbReference type="PROSITE" id="PS51387">
    <property type="entry name" value="FAD_PCMH"/>
    <property type="match status" value="1"/>
</dbReference>
<dbReference type="InterPro" id="IPR006094">
    <property type="entry name" value="Oxid_FAD_bind_N"/>
</dbReference>
<feature type="domain" description="FAD-binding PCMH-type" evidence="5">
    <location>
        <begin position="43"/>
        <end position="222"/>
    </location>
</feature>
<dbReference type="Gene3D" id="3.30.70.2740">
    <property type="match status" value="1"/>
</dbReference>
<dbReference type="InterPro" id="IPR004113">
    <property type="entry name" value="FAD-bd_oxidored_4_C"/>
</dbReference>
<dbReference type="InterPro" id="IPR051914">
    <property type="entry name" value="FAD-linked_OxidoTrans_Type4"/>
</dbReference>
<dbReference type="InterPro" id="IPR016166">
    <property type="entry name" value="FAD-bd_PCMH"/>
</dbReference>
<sequence length="475" mass="52301">MAYPYKKMQEEDFDYIRSVTAEDRVWTGDEIAREYYHDEMPEYGEYPPELYVEVENTEEISKIMAYAYQENIPVVCRGAGTGLAGGATCKYGGIMLSIMRMNRIFPVDHKNQTITAEPGALLIDIQAAAAAEGLFYPPDPGEKTASIGGNVITNAGGMKAVRYGLTRDFVRCMEVVLPDGSIMNFSSNVVKNTTGYDLKDLVIGSEGTLCILTQVTLKLLPAPTCSCTLVMPFASLEECADMVPKVLELPFVPTAIEFLERELIDIVERRLHKFFPVKEGEAVLIVMYDASSRQELDSAVRAASEAALANGAFDCCIAATPERAGSVWDVRGAILEGMKADSVSQEECDVVVPRSRIAEYVKKAKKIALSHGIRVEPCGHCGDGNIHTEMLRGPEMSDEEWKSATHASLTELYALSKELGGQLSGEHGIGNGRLKFLEEFVGPRMIQLYKSVKLAFDDKLILNPGKVVEFQEDRM</sequence>
<dbReference type="PANTHER" id="PTHR42934:SF2">
    <property type="entry name" value="GLYCOLATE OXIDASE SUBUNIT GLCD"/>
    <property type="match status" value="1"/>
</dbReference>
<comment type="caution">
    <text evidence="6">The sequence shown here is derived from an EMBL/GenBank/DDBJ whole genome shotgun (WGS) entry which is preliminary data.</text>
</comment>
<gene>
    <name evidence="6" type="ORF">ANBU17_18750</name>
</gene>
<dbReference type="InterPro" id="IPR016167">
    <property type="entry name" value="FAD-bd_PCMH_sub1"/>
</dbReference>
<keyword evidence="3" id="KW-0274">FAD</keyword>
<dbReference type="Gene3D" id="1.10.45.10">
    <property type="entry name" value="Vanillyl-alcohol Oxidase, Chain A, domain 4"/>
    <property type="match status" value="1"/>
</dbReference>